<organism evidence="2 3">
    <name type="scientific">Acidiphilium multivorum (strain DSM 11245 / JCM 8867 / NBRC 100883 / AIU 301)</name>
    <dbReference type="NCBI Taxonomy" id="926570"/>
    <lineage>
        <taxon>Bacteria</taxon>
        <taxon>Pseudomonadati</taxon>
        <taxon>Pseudomonadota</taxon>
        <taxon>Alphaproteobacteria</taxon>
        <taxon>Acetobacterales</taxon>
        <taxon>Acidocellaceae</taxon>
        <taxon>Acidiphilium</taxon>
    </lineage>
</organism>
<dbReference type="PANTHER" id="PTHR46623:SF6">
    <property type="entry name" value="ALPHA_BETA-HYDROLASES SUPERFAMILY PROTEIN"/>
    <property type="match status" value="1"/>
</dbReference>
<dbReference type="KEGG" id="amv:ACMV_09870"/>
<evidence type="ECO:0000313" key="3">
    <source>
        <dbReference type="Proteomes" id="UP000007100"/>
    </source>
</evidence>
<dbReference type="Pfam" id="PF01738">
    <property type="entry name" value="DLH"/>
    <property type="match status" value="1"/>
</dbReference>
<keyword evidence="2" id="KW-0378">Hydrolase</keyword>
<dbReference type="AlphaFoldDB" id="F0J678"/>
<proteinExistence type="predicted"/>
<dbReference type="Proteomes" id="UP000007100">
    <property type="component" value="Chromosome"/>
</dbReference>
<evidence type="ECO:0000259" key="1">
    <source>
        <dbReference type="Pfam" id="PF01738"/>
    </source>
</evidence>
<evidence type="ECO:0000313" key="2">
    <source>
        <dbReference type="EMBL" id="BAJ80334.1"/>
    </source>
</evidence>
<name>F0J678_ACIMA</name>
<keyword evidence="3" id="KW-1185">Reference proteome</keyword>
<dbReference type="HOGENOM" id="CLU_054590_7_3_5"/>
<dbReference type="InterPro" id="IPR002925">
    <property type="entry name" value="Dienelactn_hydro"/>
</dbReference>
<protein>
    <submittedName>
        <fullName evidence="2">Putative dienelactone hydrolase</fullName>
        <ecNumber evidence="2">3.1.1.45</ecNumber>
    </submittedName>
</protein>
<reference evidence="2 3" key="1">
    <citation type="submission" date="2010-12" db="EMBL/GenBank/DDBJ databases">
        <title>Whole genome sequence of Acidiphilium multivorum AIU301.</title>
        <authorList>
            <person name="Narita-Yamada S."/>
            <person name="Nakamura S."/>
            <person name="Ito N."/>
            <person name="Takarada H."/>
            <person name="Katano Y."/>
            <person name="Nakazawa H."/>
            <person name="Hosoyama A."/>
            <person name="Yamada R."/>
            <person name="Fujita N."/>
        </authorList>
    </citation>
    <scope>NUCLEOTIDE SEQUENCE [LARGE SCALE GENOMIC DNA]</scope>
    <source>
        <strain evidence="3">DSM 11245 / JCM 8867 / AIU301</strain>
    </source>
</reference>
<sequence>MTMGEMINLTASCGHKFQAYAAGDTASQRGIVIVQEIFGVNSHMRQISDHLASFGYRVVTPALFDRVERGVELGYDAAGRDKGLALRAEITDEAVMRDIEASAAALSPRPTGIIGYCWGGTIAWWGATRSKSFKAAIGWYGGGIAATRSEKPNCPVQLHFGAEDKGIPLADVESIRKAQPDVGIFVYPGAEHGFGCHDRPSFNPRANEIAEHRSLAFFAEHVV</sequence>
<dbReference type="EC" id="3.1.1.45" evidence="2"/>
<dbReference type="GO" id="GO:0008806">
    <property type="term" value="F:carboxymethylenebutenolidase activity"/>
    <property type="evidence" value="ECO:0007669"/>
    <property type="project" value="UniProtKB-EC"/>
</dbReference>
<dbReference type="InterPro" id="IPR051049">
    <property type="entry name" value="Dienelactone_hydrolase-like"/>
</dbReference>
<dbReference type="InterPro" id="IPR029058">
    <property type="entry name" value="AB_hydrolase_fold"/>
</dbReference>
<dbReference type="Gene3D" id="3.40.50.1820">
    <property type="entry name" value="alpha/beta hydrolase"/>
    <property type="match status" value="1"/>
</dbReference>
<accession>F0J678</accession>
<dbReference type="SUPFAM" id="SSF53474">
    <property type="entry name" value="alpha/beta-Hydrolases"/>
    <property type="match status" value="1"/>
</dbReference>
<feature type="domain" description="Dienelactone hydrolase" evidence="1">
    <location>
        <begin position="17"/>
        <end position="221"/>
    </location>
</feature>
<gene>
    <name evidence="2" type="ordered locus">ACMV_09870</name>
</gene>
<dbReference type="EMBL" id="AP012035">
    <property type="protein sequence ID" value="BAJ80334.1"/>
    <property type="molecule type" value="Genomic_DNA"/>
</dbReference>
<dbReference type="PANTHER" id="PTHR46623">
    <property type="entry name" value="CARBOXYMETHYLENEBUTENOLIDASE-RELATED"/>
    <property type="match status" value="1"/>
</dbReference>